<dbReference type="SUPFAM" id="SSF51735">
    <property type="entry name" value="NAD(P)-binding Rossmann-fold domains"/>
    <property type="match status" value="1"/>
</dbReference>
<accession>A0A0R2ILU6</accession>
<proteinExistence type="predicted"/>
<evidence type="ECO:0000313" key="2">
    <source>
        <dbReference type="EMBL" id="KRN66057.1"/>
    </source>
</evidence>
<dbReference type="PANTHER" id="PTHR43245:SF58">
    <property type="entry name" value="BLL5923 PROTEIN"/>
    <property type="match status" value="1"/>
</dbReference>
<dbReference type="GO" id="GO:0016740">
    <property type="term" value="F:transferase activity"/>
    <property type="evidence" value="ECO:0007669"/>
    <property type="project" value="UniProtKB-KW"/>
</dbReference>
<gene>
    <name evidence="2" type="ORF">IV80_GL001617</name>
</gene>
<protein>
    <submittedName>
        <fullName evidence="2">Sugar transferase</fullName>
    </submittedName>
</protein>
<dbReference type="InterPro" id="IPR036291">
    <property type="entry name" value="NAD(P)-bd_dom_sf"/>
</dbReference>
<evidence type="ECO:0000259" key="1">
    <source>
        <dbReference type="Pfam" id="PF01370"/>
    </source>
</evidence>
<dbReference type="PATRIC" id="fig|319652.3.peg.1637"/>
<comment type="caution">
    <text evidence="2">The sequence shown here is derived from an EMBL/GenBank/DDBJ whole genome shotgun (WGS) entry which is preliminary data.</text>
</comment>
<dbReference type="STRING" id="319652.IV80_GL001617"/>
<reference evidence="2 3" key="1">
    <citation type="journal article" date="2015" name="Genome Announc.">
        <title>Expanding the biotechnology potential of lactobacilli through comparative genomics of 213 strains and associated genera.</title>
        <authorList>
            <person name="Sun Z."/>
            <person name="Harris H.M."/>
            <person name="McCann A."/>
            <person name="Guo C."/>
            <person name="Argimon S."/>
            <person name="Zhang W."/>
            <person name="Yang X."/>
            <person name="Jeffery I.B."/>
            <person name="Cooney J.C."/>
            <person name="Kagawa T.F."/>
            <person name="Liu W."/>
            <person name="Song Y."/>
            <person name="Salvetti E."/>
            <person name="Wrobel A."/>
            <person name="Rasinkangas P."/>
            <person name="Parkhill J."/>
            <person name="Rea M.C."/>
            <person name="O'Sullivan O."/>
            <person name="Ritari J."/>
            <person name="Douillard F.P."/>
            <person name="Paul Ross R."/>
            <person name="Yang R."/>
            <person name="Briner A.E."/>
            <person name="Felis G.E."/>
            <person name="de Vos W.M."/>
            <person name="Barrangou R."/>
            <person name="Klaenhammer T.R."/>
            <person name="Caufield P.W."/>
            <person name="Cui Y."/>
            <person name="Zhang H."/>
            <person name="O'Toole P.W."/>
        </authorList>
    </citation>
    <scope>NUCLEOTIDE SEQUENCE [LARGE SCALE GENOMIC DNA]</scope>
    <source>
        <strain evidence="2 3">DSM 17757</strain>
    </source>
</reference>
<dbReference type="AlphaFoldDB" id="A0A0R2ILU6"/>
<dbReference type="PANTHER" id="PTHR43245">
    <property type="entry name" value="BIFUNCTIONAL POLYMYXIN RESISTANCE PROTEIN ARNA"/>
    <property type="match status" value="1"/>
</dbReference>
<keyword evidence="2" id="KW-0808">Transferase</keyword>
<dbReference type="Proteomes" id="UP000051568">
    <property type="component" value="Unassembled WGS sequence"/>
</dbReference>
<dbReference type="Gene3D" id="3.40.50.720">
    <property type="entry name" value="NAD(P)-binding Rossmann-like Domain"/>
    <property type="match status" value="1"/>
</dbReference>
<dbReference type="EMBL" id="JQBR01000006">
    <property type="protein sequence ID" value="KRN66057.1"/>
    <property type="molecule type" value="Genomic_DNA"/>
</dbReference>
<dbReference type="InterPro" id="IPR050177">
    <property type="entry name" value="Lipid_A_modif_metabolic_enz"/>
</dbReference>
<dbReference type="RefSeq" id="WP_057751306.1">
    <property type="nucleotide sequence ID" value="NZ_BJVH01000007.1"/>
</dbReference>
<name>A0A0R2ILU6_9LACO</name>
<organism evidence="2 3">
    <name type="scientific">Pediococcus cellicola</name>
    <dbReference type="NCBI Taxonomy" id="319652"/>
    <lineage>
        <taxon>Bacteria</taxon>
        <taxon>Bacillati</taxon>
        <taxon>Bacillota</taxon>
        <taxon>Bacilli</taxon>
        <taxon>Lactobacillales</taxon>
        <taxon>Lactobacillaceae</taxon>
        <taxon>Pediococcus</taxon>
    </lineage>
</organism>
<dbReference type="InterPro" id="IPR001509">
    <property type="entry name" value="Epimerase_deHydtase"/>
</dbReference>
<dbReference type="OrthoDB" id="9808602at2"/>
<evidence type="ECO:0000313" key="3">
    <source>
        <dbReference type="Proteomes" id="UP000051568"/>
    </source>
</evidence>
<keyword evidence="3" id="KW-1185">Reference proteome</keyword>
<dbReference type="Pfam" id="PF01370">
    <property type="entry name" value="Epimerase"/>
    <property type="match status" value="1"/>
</dbReference>
<sequence length="290" mass="33135">MKKVLITGKNSYVGLNFKSYAEKKYSTKIQAKCVSVRGENWQKLDFSKYDTVLHVAALVHKNERKHSLNEYQAINKDLTIKIAKMAKSAHVGHFIFMSTIAVYGTVEDSKITTYSTLDPVSKYGKSKLEAEQELKRLESDDFVVTIVRPPMIYGPNCPGNYNNLSRLASVWGIYPKFSNQRSMIYIDNLAEFLSQLTIKKLGGIYLPQNSKYVSTSDLIQLIRQNNGKKTFFIRGLSSIVNIMVKHNSILNKVYGSLKIDFELSKQSLKYNKVKFNTSIKMTKIRRTVNK</sequence>
<feature type="domain" description="NAD-dependent epimerase/dehydratase" evidence="1">
    <location>
        <begin position="44"/>
        <end position="161"/>
    </location>
</feature>